<comment type="cofactor">
    <cofactor evidence="11">
        <name>Mg(2+)</name>
        <dbReference type="ChEBI" id="CHEBI:18420"/>
    </cofactor>
    <cofactor evidence="11">
        <name>Mn(2+)</name>
        <dbReference type="ChEBI" id="CHEBI:29035"/>
    </cofactor>
</comment>
<dbReference type="GO" id="GO:0000428">
    <property type="term" value="C:DNA-directed RNA polymerase complex"/>
    <property type="evidence" value="ECO:0007669"/>
    <property type="project" value="UniProtKB-KW"/>
</dbReference>
<sequence>MSEGWSRFALRFSEYYQSLATSDLWLPPRFRSREWMFIPWGSRPPDRHRGFSDPSQLLHYLHTKPPHSCFHSTAYYQDPSQRKMLDKGWLGADLIFDLDGDHLPGVSDFDFPSMIGLIQEQTWKLWSEFLEPEFGFDERHIQTSFSGHRGFHIHVRDPAYLQLDSNARRQLVNYIRGEGVSVSAVVGNSEGGWKSRVEAGIDAVIGKLRVIANGTSHKGPMLDELYEIMQQRIRNPNCSVKSCSRAKLERLAEQSLDEERVARLMADHSLSVFPGDNTSLFWELVKGDSSVVLGTAGETDENVTVDVKRVIRWIGSLHGKCGLRVTEVPLRRIDPDAADAFDPLTEAVAIGGKTSHKIEITSDDVTARIYDCSVEGGSGDVFVVPESMATFLALKGWGRLISP</sequence>
<dbReference type="GO" id="GO:0003899">
    <property type="term" value="F:DNA-directed RNA polymerase activity"/>
    <property type="evidence" value="ECO:0007669"/>
    <property type="project" value="UniProtKB-UniRule"/>
</dbReference>
<comment type="similarity">
    <text evidence="1 11 12">Belongs to the eukaryotic-type primase small subunit family.</text>
</comment>
<evidence type="ECO:0000256" key="6">
    <source>
        <dbReference type="ARBA" id="ARBA00022705"/>
    </source>
</evidence>
<keyword evidence="7 11" id="KW-0479">Metal-binding</keyword>
<gene>
    <name evidence="14" type="primary">PRI</name>
    <name evidence="11" type="synonym">priS</name>
</gene>
<evidence type="ECO:0000256" key="12">
    <source>
        <dbReference type="RuleBase" id="RU003514"/>
    </source>
</evidence>
<dbReference type="HAMAP" id="MF_00700">
    <property type="entry name" value="DNA_primase_sml_arc"/>
    <property type="match status" value="1"/>
</dbReference>
<evidence type="ECO:0000256" key="10">
    <source>
        <dbReference type="ARBA" id="ARBA00023211"/>
    </source>
</evidence>
<dbReference type="AlphaFoldDB" id="A0A075FS35"/>
<dbReference type="InterPro" id="IPR023639">
    <property type="entry name" value="DNA_primase_ssu_PriS"/>
</dbReference>
<evidence type="ECO:0000256" key="8">
    <source>
        <dbReference type="ARBA" id="ARBA00022842"/>
    </source>
</evidence>
<dbReference type="Pfam" id="PF01896">
    <property type="entry name" value="DNA_primase_S"/>
    <property type="match status" value="1"/>
</dbReference>
<name>A0A075FS35_9EURY</name>
<dbReference type="EC" id="2.7.7.-" evidence="11"/>
<reference evidence="14" key="1">
    <citation type="journal article" date="2014" name="Genome Biol. Evol.">
        <title>Pangenome evidence for extensive interdomain horizontal transfer affecting lineage core and shell genes in uncultured planktonic thaumarchaeota and euryarchaeota.</title>
        <authorList>
            <person name="Deschamps P."/>
            <person name="Zivanovic Y."/>
            <person name="Moreira D."/>
            <person name="Rodriguez-Valera F."/>
            <person name="Lopez-Garcia P."/>
        </authorList>
    </citation>
    <scope>NUCLEOTIDE SEQUENCE</scope>
</reference>
<keyword evidence="4 11" id="KW-0808">Transferase</keyword>
<comment type="subunit">
    <text evidence="11">Heterodimer of a small subunit (PriS) and a large subunit (PriL).</text>
</comment>
<evidence type="ECO:0000313" key="14">
    <source>
        <dbReference type="EMBL" id="AIE94134.1"/>
    </source>
</evidence>
<proteinExistence type="inferred from homology"/>
<evidence type="ECO:0000256" key="9">
    <source>
        <dbReference type="ARBA" id="ARBA00023163"/>
    </source>
</evidence>
<feature type="active site" evidence="11">
    <location>
        <position position="97"/>
    </location>
</feature>
<evidence type="ECO:0000256" key="13">
    <source>
        <dbReference type="RuleBase" id="RU004224"/>
    </source>
</evidence>
<accession>A0A075FS35</accession>
<organism evidence="14">
    <name type="scientific">uncultured marine group II/III euryarchaeote AD1000_43_G11</name>
    <dbReference type="NCBI Taxonomy" id="1457772"/>
    <lineage>
        <taxon>Archaea</taxon>
        <taxon>Methanobacteriati</taxon>
        <taxon>Methanobacteriota</taxon>
        <taxon>environmental samples</taxon>
    </lineage>
</organism>
<protein>
    <recommendedName>
        <fullName evidence="11">DNA primase small subunit PriS</fullName>
        <ecNumber evidence="11">2.7.7.-</ecNumber>
    </recommendedName>
</protein>
<evidence type="ECO:0000256" key="2">
    <source>
        <dbReference type="ARBA" id="ARBA00022478"/>
    </source>
</evidence>
<dbReference type="PANTHER" id="PTHR10536">
    <property type="entry name" value="DNA PRIMASE SMALL SUBUNIT"/>
    <property type="match status" value="1"/>
</dbReference>
<evidence type="ECO:0000256" key="5">
    <source>
        <dbReference type="ARBA" id="ARBA00022695"/>
    </source>
</evidence>
<evidence type="ECO:0000256" key="11">
    <source>
        <dbReference type="HAMAP-Rule" id="MF_00700"/>
    </source>
</evidence>
<dbReference type="GO" id="GO:1990077">
    <property type="term" value="C:primosome complex"/>
    <property type="evidence" value="ECO:0007669"/>
    <property type="project" value="UniProtKB-KW"/>
</dbReference>
<keyword evidence="10 11" id="KW-0464">Manganese</keyword>
<keyword evidence="3 11" id="KW-0639">Primosome</keyword>
<evidence type="ECO:0000256" key="4">
    <source>
        <dbReference type="ARBA" id="ARBA00022679"/>
    </source>
</evidence>
<dbReference type="Gene3D" id="3.90.920.10">
    <property type="entry name" value="DNA primase, PRIM domain"/>
    <property type="match status" value="1"/>
</dbReference>
<dbReference type="InterPro" id="IPR002755">
    <property type="entry name" value="DNA_primase_S"/>
</dbReference>
<keyword evidence="2 11" id="KW-0240">DNA-directed RNA polymerase</keyword>
<dbReference type="SUPFAM" id="SSF56747">
    <property type="entry name" value="Prim-pol domain"/>
    <property type="match status" value="1"/>
</dbReference>
<keyword evidence="5 11" id="KW-0548">Nucleotidyltransferase</keyword>
<evidence type="ECO:0000256" key="1">
    <source>
        <dbReference type="ARBA" id="ARBA00009762"/>
    </source>
</evidence>
<feature type="active site" evidence="11">
    <location>
        <position position="300"/>
    </location>
</feature>
<dbReference type="EMBL" id="KF900414">
    <property type="protein sequence ID" value="AIE94134.1"/>
    <property type="molecule type" value="Genomic_DNA"/>
</dbReference>
<keyword evidence="8 11" id="KW-0460">Magnesium</keyword>
<feature type="active site" evidence="11">
    <location>
        <position position="99"/>
    </location>
</feature>
<dbReference type="GO" id="GO:0046872">
    <property type="term" value="F:metal ion binding"/>
    <property type="evidence" value="ECO:0007669"/>
    <property type="project" value="UniProtKB-KW"/>
</dbReference>
<comment type="function">
    <text evidence="13">RNA polymerase that catalyzes the synthesis of short RNA molecules used as primers for DNA polymerase during DNA replication.</text>
</comment>
<evidence type="ECO:0000256" key="3">
    <source>
        <dbReference type="ARBA" id="ARBA00022515"/>
    </source>
</evidence>
<keyword evidence="9 11" id="KW-0804">Transcription</keyword>
<evidence type="ECO:0000256" key="7">
    <source>
        <dbReference type="ARBA" id="ARBA00022723"/>
    </source>
</evidence>
<comment type="function">
    <text evidence="11">Catalytic subunit of DNA primase, an RNA polymerase that catalyzes the synthesis of short RNA molecules used as primers for DNA polymerase during DNA replication. The small subunit contains the primase catalytic core and has DNA synthesis activity on its own. Binding to the large subunit stabilizes and modulates the activity, increasing the rate of DNA synthesis while decreasing the length of the DNA fragments, and conferring RNA synthesis capability. The DNA polymerase activity may enable DNA primase to also catalyze primer extension after primer synthesis. May also play a role in DNA repair.</text>
</comment>
<keyword evidence="6 11" id="KW-0235">DNA replication</keyword>
<dbReference type="GO" id="GO:0006269">
    <property type="term" value="P:DNA replication, synthesis of primer"/>
    <property type="evidence" value="ECO:0007669"/>
    <property type="project" value="UniProtKB-UniRule"/>
</dbReference>